<evidence type="ECO:0000256" key="8">
    <source>
        <dbReference type="ARBA" id="ARBA00023077"/>
    </source>
</evidence>
<dbReference type="OrthoDB" id="9760333at2"/>
<evidence type="ECO:0000256" key="9">
    <source>
        <dbReference type="ARBA" id="ARBA00023136"/>
    </source>
</evidence>
<dbReference type="PROSITE" id="PS52016">
    <property type="entry name" value="TONB_DEPENDENT_REC_3"/>
    <property type="match status" value="1"/>
</dbReference>
<comment type="similarity">
    <text evidence="11 12">Belongs to the TonB-dependent receptor family.</text>
</comment>
<keyword evidence="9 11" id="KW-0472">Membrane</keyword>
<organism evidence="16 17">
    <name type="scientific">Novosphingobium taihuense</name>
    <dbReference type="NCBI Taxonomy" id="260085"/>
    <lineage>
        <taxon>Bacteria</taxon>
        <taxon>Pseudomonadati</taxon>
        <taxon>Pseudomonadota</taxon>
        <taxon>Alphaproteobacteria</taxon>
        <taxon>Sphingomonadales</taxon>
        <taxon>Sphingomonadaceae</taxon>
        <taxon>Novosphingobium</taxon>
    </lineage>
</organism>
<keyword evidence="8 12" id="KW-0798">TonB box</keyword>
<dbReference type="InterPro" id="IPR039426">
    <property type="entry name" value="TonB-dep_rcpt-like"/>
</dbReference>
<evidence type="ECO:0000256" key="10">
    <source>
        <dbReference type="ARBA" id="ARBA00023237"/>
    </source>
</evidence>
<dbReference type="Pfam" id="PF07715">
    <property type="entry name" value="Plug"/>
    <property type="match status" value="1"/>
</dbReference>
<dbReference type="GO" id="GO:0009279">
    <property type="term" value="C:cell outer membrane"/>
    <property type="evidence" value="ECO:0007669"/>
    <property type="project" value="UniProtKB-SubCell"/>
</dbReference>
<evidence type="ECO:0000256" key="3">
    <source>
        <dbReference type="ARBA" id="ARBA00022452"/>
    </source>
</evidence>
<keyword evidence="3 11" id="KW-1134">Transmembrane beta strand</keyword>
<dbReference type="RefSeq" id="WP_144901667.1">
    <property type="nucleotide sequence ID" value="NZ_JACHOA010000001.1"/>
</dbReference>
<dbReference type="PANTHER" id="PTHR32552">
    <property type="entry name" value="FERRICHROME IRON RECEPTOR-RELATED"/>
    <property type="match status" value="1"/>
</dbReference>
<keyword evidence="5 11" id="KW-0812">Transmembrane</keyword>
<gene>
    <name evidence="16" type="ORF">GGR37_000643</name>
</gene>
<keyword evidence="17" id="KW-1185">Reference proteome</keyword>
<evidence type="ECO:0000256" key="5">
    <source>
        <dbReference type="ARBA" id="ARBA00022692"/>
    </source>
</evidence>
<evidence type="ECO:0000256" key="7">
    <source>
        <dbReference type="ARBA" id="ARBA00023065"/>
    </source>
</evidence>
<keyword evidence="6" id="KW-0408">Iron</keyword>
<name>A0A7W7A8Z3_9SPHN</name>
<evidence type="ECO:0000259" key="15">
    <source>
        <dbReference type="Pfam" id="PF07715"/>
    </source>
</evidence>
<keyword evidence="4" id="KW-0410">Iron transport</keyword>
<evidence type="ECO:0000256" key="13">
    <source>
        <dbReference type="SAM" id="SignalP"/>
    </source>
</evidence>
<dbReference type="AlphaFoldDB" id="A0A7W7A8Z3"/>
<evidence type="ECO:0000256" key="2">
    <source>
        <dbReference type="ARBA" id="ARBA00022448"/>
    </source>
</evidence>
<keyword evidence="10 11" id="KW-0998">Cell outer membrane</keyword>
<evidence type="ECO:0000313" key="16">
    <source>
        <dbReference type="EMBL" id="MBB4612397.1"/>
    </source>
</evidence>
<dbReference type="GO" id="GO:0006826">
    <property type="term" value="P:iron ion transport"/>
    <property type="evidence" value="ECO:0007669"/>
    <property type="project" value="UniProtKB-KW"/>
</dbReference>
<feature type="domain" description="TonB-dependent receptor plug" evidence="15">
    <location>
        <begin position="53"/>
        <end position="162"/>
    </location>
</feature>
<comment type="subcellular location">
    <subcellularLocation>
        <location evidence="1 11">Cell outer membrane</location>
        <topology evidence="1 11">Multi-pass membrane protein</topology>
    </subcellularLocation>
</comment>
<feature type="signal peptide" evidence="13">
    <location>
        <begin position="1"/>
        <end position="26"/>
    </location>
</feature>
<dbReference type="InterPro" id="IPR000531">
    <property type="entry name" value="Beta-barrel_TonB"/>
</dbReference>
<feature type="domain" description="TonB-dependent receptor-like beta-barrel" evidence="14">
    <location>
        <begin position="329"/>
        <end position="772"/>
    </location>
</feature>
<evidence type="ECO:0000313" key="17">
    <source>
        <dbReference type="Proteomes" id="UP000538566"/>
    </source>
</evidence>
<sequence length="809" mass="87108">MKAMFLRSAAAGAVLAGALAPSLARAQQAQADEQAGPGLAEIIVTAQRRTENLQDVPIAITAANAETLAQARVENVSNIQAISPSISFRVTNIATSSANLVIRGLGTTGNSRSFEGSVGVFIDGVYRTRAAAALQNFLDIDNLQVLRGPQGTLFGKNTTAGALLLSSASPSFNDVNGAVEVTYGNYDTLIARGAINVPLSDKVAFRIAGLASTADGFFTDSTTGQSLNDNKTRAVKAQLLFEPSENLTVRLIGDYSHSQGNCCYATSPFVDGPTQPIIDLLTLYQPASSQQFLGVLAGLIPASSMTPTGRKLPSNDPSKFEQTLNGNGMQEIEDYGGTLLIDAQVGEGTLKSVTSVRKFTVDQRDLDPDFSGADIFRYNESFSSRFISQELTYNTKIPALNAEAVFGLFFSDEKLKMGRSLPWASQAQFYWDAIFASLGVPPGTAFAAPGTWTTERMGGTAKSYAGFAHLDFAVTSKVNVIAGLRYSVEKKRGFFNNAFYRPVPTDVFTLLGIAPSPAYDATTTNKALSGTLGLQYRPVDDVMLYATYNRGFKAGGVNMDVNAAGTLINNAAVYNALPAAIRIGFFGNAPAQAPLNPRYKPEKVNAFEVGGKFQYLGGRARTNVAFFYYDLSDLQIAQFIGLRFTVLNARSAKDYGLEVENMFQLSDSLTLGLDGTWIPHAKYGKDTTIDPVLSDSRFRFSPKFSGNATLNLDQPVNDNLHMLARVQAQYQSRQLISTATTAEQGPVTLVNANLGFKLPKTGLLVEGWVQNLFDKTWFTQSFPTPLQTGDQNAYPGAPRTYGIRVRASF</sequence>
<comment type="caution">
    <text evidence="16">The sequence shown here is derived from an EMBL/GenBank/DDBJ whole genome shotgun (WGS) entry which is preliminary data.</text>
</comment>
<reference evidence="16 17" key="1">
    <citation type="submission" date="2020-08" db="EMBL/GenBank/DDBJ databases">
        <title>Genomic Encyclopedia of Type Strains, Phase IV (KMG-IV): sequencing the most valuable type-strain genomes for metagenomic binning, comparative biology and taxonomic classification.</title>
        <authorList>
            <person name="Goeker M."/>
        </authorList>
    </citation>
    <scope>NUCLEOTIDE SEQUENCE [LARGE SCALE GENOMIC DNA]</scope>
    <source>
        <strain evidence="16 17">DSM 17507</strain>
    </source>
</reference>
<keyword evidence="2 11" id="KW-0813">Transport</keyword>
<proteinExistence type="inferred from homology"/>
<keyword evidence="13" id="KW-0732">Signal</keyword>
<dbReference type="Proteomes" id="UP000538566">
    <property type="component" value="Unassembled WGS sequence"/>
</dbReference>
<dbReference type="InterPro" id="IPR036942">
    <property type="entry name" value="Beta-barrel_TonB_sf"/>
</dbReference>
<evidence type="ECO:0000256" key="6">
    <source>
        <dbReference type="ARBA" id="ARBA00023004"/>
    </source>
</evidence>
<protein>
    <submittedName>
        <fullName evidence="16">Outer membrane receptor protein involved in Fe transport</fullName>
    </submittedName>
</protein>
<evidence type="ECO:0000256" key="12">
    <source>
        <dbReference type="RuleBase" id="RU003357"/>
    </source>
</evidence>
<dbReference type="Pfam" id="PF00593">
    <property type="entry name" value="TonB_dep_Rec_b-barrel"/>
    <property type="match status" value="1"/>
</dbReference>
<evidence type="ECO:0000259" key="14">
    <source>
        <dbReference type="Pfam" id="PF00593"/>
    </source>
</evidence>
<evidence type="ECO:0000256" key="1">
    <source>
        <dbReference type="ARBA" id="ARBA00004571"/>
    </source>
</evidence>
<dbReference type="Gene3D" id="2.40.170.20">
    <property type="entry name" value="TonB-dependent receptor, beta-barrel domain"/>
    <property type="match status" value="1"/>
</dbReference>
<dbReference type="SUPFAM" id="SSF56935">
    <property type="entry name" value="Porins"/>
    <property type="match status" value="1"/>
</dbReference>
<feature type="chain" id="PRO_5030602001" evidence="13">
    <location>
        <begin position="27"/>
        <end position="809"/>
    </location>
</feature>
<evidence type="ECO:0000256" key="11">
    <source>
        <dbReference type="PROSITE-ProRule" id="PRU01360"/>
    </source>
</evidence>
<accession>A0A7W7A8Z3</accession>
<keyword evidence="7" id="KW-0406">Ion transport</keyword>
<keyword evidence="16" id="KW-0675">Receptor</keyword>
<dbReference type="InterPro" id="IPR012910">
    <property type="entry name" value="Plug_dom"/>
</dbReference>
<evidence type="ECO:0000256" key="4">
    <source>
        <dbReference type="ARBA" id="ARBA00022496"/>
    </source>
</evidence>
<dbReference type="PANTHER" id="PTHR32552:SF81">
    <property type="entry name" value="TONB-DEPENDENT OUTER MEMBRANE RECEPTOR"/>
    <property type="match status" value="1"/>
</dbReference>
<dbReference type="EMBL" id="JACHOA010000001">
    <property type="protein sequence ID" value="MBB4612397.1"/>
    <property type="molecule type" value="Genomic_DNA"/>
</dbReference>